<evidence type="ECO:0008006" key="5">
    <source>
        <dbReference type="Google" id="ProtNLM"/>
    </source>
</evidence>
<feature type="compositionally biased region" description="Low complexity" evidence="1">
    <location>
        <begin position="98"/>
        <end position="116"/>
    </location>
</feature>
<reference evidence="3" key="1">
    <citation type="submission" date="2021-05" db="EMBL/GenBank/DDBJ databases">
        <title>Complete genome sequence of the cellulolytic planctomycete Telmatocola sphagniphila SP2T and characterization of the first cellulase from planctomycetes.</title>
        <authorList>
            <person name="Rakitin A.L."/>
            <person name="Beletsky A.V."/>
            <person name="Naumoff D.G."/>
            <person name="Kulichevskaya I.S."/>
            <person name="Mardanov A.V."/>
            <person name="Ravin N.V."/>
            <person name="Dedysh S.N."/>
        </authorList>
    </citation>
    <scope>NUCLEOTIDE SEQUENCE</scope>
    <source>
        <strain evidence="3">SP2T</strain>
    </source>
</reference>
<evidence type="ECO:0000313" key="4">
    <source>
        <dbReference type="Proteomes" id="UP000676194"/>
    </source>
</evidence>
<keyword evidence="2" id="KW-0732">Signal</keyword>
<proteinExistence type="predicted"/>
<organism evidence="3 4">
    <name type="scientific">Telmatocola sphagniphila</name>
    <dbReference type="NCBI Taxonomy" id="1123043"/>
    <lineage>
        <taxon>Bacteria</taxon>
        <taxon>Pseudomonadati</taxon>
        <taxon>Planctomycetota</taxon>
        <taxon>Planctomycetia</taxon>
        <taxon>Gemmatales</taxon>
        <taxon>Gemmataceae</taxon>
    </lineage>
</organism>
<sequence length="191" mass="19243">MFTLRFLTVPTIAMLGFGSTSHAAPPLNAGSLGSATKGHTSNSNSTLTTALNNLQAIKAILDNADHDYGGHRGAAVKDIVAAEHQLKQANKGSHTGGKKASGSSGNSGKMAAGKGSTAPSAGSSKKTSGNQLSEPQALSDAQLAQCITKLQSTISLIKNSPSKSGGAISELNSAIVQLQEALAFSKAKRGS</sequence>
<feature type="compositionally biased region" description="Polar residues" evidence="1">
    <location>
        <begin position="117"/>
        <end position="136"/>
    </location>
</feature>
<keyword evidence="4" id="KW-1185">Reference proteome</keyword>
<name>A0A8E6BAR9_9BACT</name>
<evidence type="ECO:0000256" key="1">
    <source>
        <dbReference type="SAM" id="MobiDB-lite"/>
    </source>
</evidence>
<dbReference type="AlphaFoldDB" id="A0A8E6BAR9"/>
<evidence type="ECO:0000313" key="3">
    <source>
        <dbReference type="EMBL" id="QVL33545.1"/>
    </source>
</evidence>
<dbReference type="EMBL" id="CP074694">
    <property type="protein sequence ID" value="QVL33545.1"/>
    <property type="molecule type" value="Genomic_DNA"/>
</dbReference>
<gene>
    <name evidence="3" type="ORF">KIH39_06440</name>
</gene>
<dbReference type="RefSeq" id="WP_213498448.1">
    <property type="nucleotide sequence ID" value="NZ_CP074694.1"/>
</dbReference>
<dbReference type="Proteomes" id="UP000676194">
    <property type="component" value="Chromosome"/>
</dbReference>
<protein>
    <recommendedName>
        <fullName evidence="5">Secreted protein</fullName>
    </recommendedName>
</protein>
<dbReference type="KEGG" id="tsph:KIH39_06440"/>
<evidence type="ECO:0000256" key="2">
    <source>
        <dbReference type="SAM" id="SignalP"/>
    </source>
</evidence>
<accession>A0A8E6BAR9</accession>
<feature type="signal peptide" evidence="2">
    <location>
        <begin position="1"/>
        <end position="23"/>
    </location>
</feature>
<feature type="chain" id="PRO_5034969081" description="Secreted protein" evidence="2">
    <location>
        <begin position="24"/>
        <end position="191"/>
    </location>
</feature>
<feature type="region of interest" description="Disordered" evidence="1">
    <location>
        <begin position="87"/>
        <end position="137"/>
    </location>
</feature>